<evidence type="ECO:0000256" key="3">
    <source>
        <dbReference type="ARBA" id="ARBA00022989"/>
    </source>
</evidence>
<feature type="transmembrane region" description="Helical" evidence="5">
    <location>
        <begin position="27"/>
        <end position="46"/>
    </location>
</feature>
<accession>A0A418YDF6</accession>
<dbReference type="RefSeq" id="WP_119911170.1">
    <property type="nucleotide sequence ID" value="NZ_QZCH01000016.1"/>
</dbReference>
<dbReference type="InterPro" id="IPR007300">
    <property type="entry name" value="CidB/LrgB"/>
</dbReference>
<evidence type="ECO:0000256" key="4">
    <source>
        <dbReference type="ARBA" id="ARBA00023136"/>
    </source>
</evidence>
<protein>
    <submittedName>
        <fullName evidence="6">LrgB family protein</fullName>
    </submittedName>
</protein>
<dbReference type="Proteomes" id="UP000283255">
    <property type="component" value="Unassembled WGS sequence"/>
</dbReference>
<feature type="transmembrane region" description="Helical" evidence="5">
    <location>
        <begin position="203"/>
        <end position="226"/>
    </location>
</feature>
<feature type="transmembrane region" description="Helical" evidence="5">
    <location>
        <begin position="88"/>
        <end position="110"/>
    </location>
</feature>
<keyword evidence="7" id="KW-1185">Reference proteome</keyword>
<evidence type="ECO:0000313" key="7">
    <source>
        <dbReference type="Proteomes" id="UP000283255"/>
    </source>
</evidence>
<name>A0A418YDF6_9GAMM</name>
<keyword evidence="3 5" id="KW-1133">Transmembrane helix</keyword>
<evidence type="ECO:0000256" key="5">
    <source>
        <dbReference type="SAM" id="Phobius"/>
    </source>
</evidence>
<dbReference type="OrthoDB" id="9811701at2"/>
<gene>
    <name evidence="6" type="ORF">D1Z90_12840</name>
</gene>
<keyword evidence="2 5" id="KW-0812">Transmembrane</keyword>
<evidence type="ECO:0000256" key="2">
    <source>
        <dbReference type="ARBA" id="ARBA00022692"/>
    </source>
</evidence>
<dbReference type="EMBL" id="QZCH01000016">
    <property type="protein sequence ID" value="RJG42544.1"/>
    <property type="molecule type" value="Genomic_DNA"/>
</dbReference>
<evidence type="ECO:0000313" key="6">
    <source>
        <dbReference type="EMBL" id="RJG42544.1"/>
    </source>
</evidence>
<reference evidence="6 7" key="1">
    <citation type="submission" date="2018-09" db="EMBL/GenBank/DDBJ databases">
        <authorList>
            <person name="Wang F."/>
        </authorList>
    </citation>
    <scope>NUCLEOTIDE SEQUENCE [LARGE SCALE GENOMIC DNA]</scope>
    <source>
        <strain evidence="6 7">PLHSC7-2</strain>
    </source>
</reference>
<comment type="subcellular location">
    <subcellularLocation>
        <location evidence="1">Membrane</location>
        <topology evidence="1">Multi-pass membrane protein</topology>
    </subcellularLocation>
</comment>
<dbReference type="GO" id="GO:0016020">
    <property type="term" value="C:membrane"/>
    <property type="evidence" value="ECO:0007669"/>
    <property type="project" value="UniProtKB-SubCell"/>
</dbReference>
<dbReference type="PANTHER" id="PTHR30249:SF0">
    <property type="entry name" value="PLASTIDAL GLYCOLATE_GLYCERATE TRANSLOCATOR 1, CHLOROPLASTIC"/>
    <property type="match status" value="1"/>
</dbReference>
<dbReference type="PANTHER" id="PTHR30249">
    <property type="entry name" value="PUTATIVE SEROTONIN TRANSPORTER"/>
    <property type="match status" value="1"/>
</dbReference>
<proteinExistence type="predicted"/>
<organism evidence="6 7">
    <name type="scientific">Motilimonas pumila</name>
    <dbReference type="NCBI Taxonomy" id="2303987"/>
    <lineage>
        <taxon>Bacteria</taxon>
        <taxon>Pseudomonadati</taxon>
        <taxon>Pseudomonadota</taxon>
        <taxon>Gammaproteobacteria</taxon>
        <taxon>Alteromonadales</taxon>
        <taxon>Alteromonadales genera incertae sedis</taxon>
        <taxon>Motilimonas</taxon>
    </lineage>
</organism>
<keyword evidence="4 5" id="KW-0472">Membrane</keyword>
<evidence type="ECO:0000256" key="1">
    <source>
        <dbReference type="ARBA" id="ARBA00004141"/>
    </source>
</evidence>
<comment type="caution">
    <text evidence="6">The sequence shown here is derived from an EMBL/GenBank/DDBJ whole genome shotgun (WGS) entry which is preliminary data.</text>
</comment>
<dbReference type="AlphaFoldDB" id="A0A418YDF6"/>
<reference evidence="6 7" key="2">
    <citation type="submission" date="2019-01" db="EMBL/GenBank/DDBJ databases">
        <title>Motilimonas pumilus sp. nov., isolated from the gut of sea cucumber (Apostichopus japonicus).</title>
        <authorList>
            <person name="Wang F.-Q."/>
            <person name="Ren L.-H."/>
            <person name="Lin Y.-W."/>
            <person name="Sun G.-H."/>
            <person name="Du Z.-J."/>
            <person name="Zhao J.-X."/>
            <person name="Liu X.-J."/>
            <person name="Liu L.-J."/>
        </authorList>
    </citation>
    <scope>NUCLEOTIDE SEQUENCE [LARGE SCALE GENOMIC DNA]</scope>
    <source>
        <strain evidence="6 7">PLHSC7-2</strain>
    </source>
</reference>
<dbReference type="Pfam" id="PF04172">
    <property type="entry name" value="LrgB"/>
    <property type="match status" value="1"/>
</dbReference>
<sequence length="228" mass="24087">MIWLALPITILLFFAFRWVHQRLPLPIFNPVLLAIISLMALLMFSATPYQTYARGAQLLTWLLEPAVVALAIPLYQQSQQIKAQLIPLLLACCAGVLTSLIVVLLVTHLLGADISVIASLAPQAVTTPIAMNVTAGIGGIPALSAVVVILVGILGASFALPILKIFKVNQPEAQGLAMGAAAHALGTAKAIEVSRLHGAYSSVSLILCAVLTALLTPLIFSLYLLIIN</sequence>
<feature type="transmembrane region" description="Helical" evidence="5">
    <location>
        <begin position="143"/>
        <end position="163"/>
    </location>
</feature>